<proteinExistence type="predicted"/>
<evidence type="ECO:0000256" key="1">
    <source>
        <dbReference type="ARBA" id="ARBA00004123"/>
    </source>
</evidence>
<name>A0A9P3PFY2_LYOSH</name>
<dbReference type="OrthoDB" id="5351233at2759"/>
<evidence type="ECO:0000256" key="6">
    <source>
        <dbReference type="SAM" id="MobiDB-lite"/>
    </source>
</evidence>
<sequence>MANGPPTPPPTTEAEIQDEARQPVEPVAHNVLPPQAGPTDQDAYWQSILPTIADLASQSSFDELIRIAESADLNSDANSDRRLTRMLVTAPLVLAYLIIDDLAPARFALMRLPDDVSSSPLAKALIELLASTWERKHASVYSRAENLFDLVHQPDFFHEKLASILTDLVASFVESFRQRTFTLLSKAYASLPVPLAQVYLGMKNDELLVAAQKAQWSYDPSTNILIPQVPSSVAATALELTFSSLSTFHFVANSVAKLEL</sequence>
<dbReference type="GO" id="GO:0008180">
    <property type="term" value="C:COP9 signalosome"/>
    <property type="evidence" value="ECO:0007669"/>
    <property type="project" value="UniProtKB-KW"/>
</dbReference>
<dbReference type="Proteomes" id="UP001063166">
    <property type="component" value="Unassembled WGS sequence"/>
</dbReference>
<dbReference type="InterPro" id="IPR033464">
    <property type="entry name" value="CSN8_PSD8_EIF3K"/>
</dbReference>
<evidence type="ECO:0000256" key="4">
    <source>
        <dbReference type="ARBA" id="ARBA00022790"/>
    </source>
</evidence>
<reference evidence="8" key="1">
    <citation type="submission" date="2022-07" db="EMBL/GenBank/DDBJ databases">
        <title>The genome of Lyophyllum shimeji provides insight into the initial evolution of ectomycorrhizal fungal genome.</title>
        <authorList>
            <person name="Kobayashi Y."/>
            <person name="Shibata T."/>
            <person name="Hirakawa H."/>
            <person name="Shigenobu S."/>
            <person name="Nishiyama T."/>
            <person name="Yamada A."/>
            <person name="Hasebe M."/>
            <person name="Kawaguchi M."/>
        </authorList>
    </citation>
    <scope>NUCLEOTIDE SEQUENCE</scope>
    <source>
        <strain evidence="8">AT787</strain>
    </source>
</reference>
<keyword evidence="4" id="KW-0736">Signalosome</keyword>
<evidence type="ECO:0000313" key="9">
    <source>
        <dbReference type="Proteomes" id="UP001063166"/>
    </source>
</evidence>
<dbReference type="EMBL" id="BRPK01000002">
    <property type="protein sequence ID" value="GLB34789.1"/>
    <property type="molecule type" value="Genomic_DNA"/>
</dbReference>
<accession>A0A9P3PFY2</accession>
<dbReference type="GO" id="GO:0010387">
    <property type="term" value="P:COP9 signalosome assembly"/>
    <property type="evidence" value="ECO:0007669"/>
    <property type="project" value="InterPro"/>
</dbReference>
<dbReference type="PANTHER" id="PTHR13339:SF0">
    <property type="entry name" value="COP9 SIGNALOSOME COMPLEX SUBUNIT 8"/>
    <property type="match status" value="1"/>
</dbReference>
<protein>
    <submittedName>
        <fullName evidence="8">CSN8/PSMD8/EIF3K family protein</fullName>
    </submittedName>
</protein>
<dbReference type="Gene3D" id="1.25.40.990">
    <property type="match status" value="1"/>
</dbReference>
<feature type="compositionally biased region" description="Pro residues" evidence="6">
    <location>
        <begin position="1"/>
        <end position="11"/>
    </location>
</feature>
<evidence type="ECO:0000256" key="5">
    <source>
        <dbReference type="ARBA" id="ARBA00023242"/>
    </source>
</evidence>
<keyword evidence="9" id="KW-1185">Reference proteome</keyword>
<dbReference type="GO" id="GO:0000338">
    <property type="term" value="P:protein deneddylation"/>
    <property type="evidence" value="ECO:0007669"/>
    <property type="project" value="InterPro"/>
</dbReference>
<evidence type="ECO:0000256" key="2">
    <source>
        <dbReference type="ARBA" id="ARBA00004496"/>
    </source>
</evidence>
<organism evidence="8 9">
    <name type="scientific">Lyophyllum shimeji</name>
    <name type="common">Hon-shimeji</name>
    <name type="synonym">Tricholoma shimeji</name>
    <dbReference type="NCBI Taxonomy" id="47721"/>
    <lineage>
        <taxon>Eukaryota</taxon>
        <taxon>Fungi</taxon>
        <taxon>Dikarya</taxon>
        <taxon>Basidiomycota</taxon>
        <taxon>Agaricomycotina</taxon>
        <taxon>Agaricomycetes</taxon>
        <taxon>Agaricomycetidae</taxon>
        <taxon>Agaricales</taxon>
        <taxon>Tricholomatineae</taxon>
        <taxon>Lyophyllaceae</taxon>
        <taxon>Lyophyllum</taxon>
    </lineage>
</organism>
<keyword evidence="3" id="KW-0963">Cytoplasm</keyword>
<dbReference type="GO" id="GO:0005737">
    <property type="term" value="C:cytoplasm"/>
    <property type="evidence" value="ECO:0007669"/>
    <property type="project" value="UniProtKB-SubCell"/>
</dbReference>
<dbReference type="InterPro" id="IPR033205">
    <property type="entry name" value="COP9_CSN8"/>
</dbReference>
<gene>
    <name evidence="8" type="ORF">LshimejAT787_0203540</name>
</gene>
<dbReference type="AlphaFoldDB" id="A0A9P3PFY2"/>
<dbReference type="Pfam" id="PF10075">
    <property type="entry name" value="CSN8_PSD8_EIF3K"/>
    <property type="match status" value="1"/>
</dbReference>
<keyword evidence="5" id="KW-0539">Nucleus</keyword>
<comment type="subcellular location">
    <subcellularLocation>
        <location evidence="2">Cytoplasm</location>
    </subcellularLocation>
    <subcellularLocation>
        <location evidence="1">Nucleus</location>
    </subcellularLocation>
</comment>
<evidence type="ECO:0000313" key="8">
    <source>
        <dbReference type="EMBL" id="GLB34789.1"/>
    </source>
</evidence>
<feature type="domain" description="CSN8/PSMD8/EIF3K" evidence="7">
    <location>
        <begin position="88"/>
        <end position="227"/>
    </location>
</feature>
<dbReference type="PANTHER" id="PTHR13339">
    <property type="entry name" value="COP9 SIGNALOSOME COMPLEX SUBUNIT 8"/>
    <property type="match status" value="1"/>
</dbReference>
<comment type="caution">
    <text evidence="8">The sequence shown here is derived from an EMBL/GenBank/DDBJ whole genome shotgun (WGS) entry which is preliminary data.</text>
</comment>
<feature type="region of interest" description="Disordered" evidence="6">
    <location>
        <begin position="1"/>
        <end position="36"/>
    </location>
</feature>
<evidence type="ECO:0000256" key="3">
    <source>
        <dbReference type="ARBA" id="ARBA00022490"/>
    </source>
</evidence>
<evidence type="ECO:0000259" key="7">
    <source>
        <dbReference type="Pfam" id="PF10075"/>
    </source>
</evidence>